<keyword evidence="2" id="KW-1185">Reference proteome</keyword>
<dbReference type="AlphaFoldDB" id="A0A835QF94"/>
<reference evidence="1 2" key="1">
    <citation type="journal article" date="2020" name="Nat. Food">
        <title>A phased Vanilla planifolia genome enables genetic improvement of flavour and production.</title>
        <authorList>
            <person name="Hasing T."/>
            <person name="Tang H."/>
            <person name="Brym M."/>
            <person name="Khazi F."/>
            <person name="Huang T."/>
            <person name="Chambers A.H."/>
        </authorList>
    </citation>
    <scope>NUCLEOTIDE SEQUENCE [LARGE SCALE GENOMIC DNA]</scope>
    <source>
        <tissue evidence="1">Leaf</tissue>
    </source>
</reference>
<gene>
    <name evidence="1" type="ORF">HPP92_017068</name>
</gene>
<sequence>MEVMPKVASNVMPTSLSFFCSQGFFAEIYSTFEGHQLLEEDLVLSIHSIEGTDSGIDTYFGFCTYPGREQRHRIDLKDAPRPQVLKCPE</sequence>
<evidence type="ECO:0000313" key="2">
    <source>
        <dbReference type="Proteomes" id="UP000636800"/>
    </source>
</evidence>
<protein>
    <submittedName>
        <fullName evidence="1">Uncharacterized protein</fullName>
    </submittedName>
</protein>
<evidence type="ECO:0000313" key="1">
    <source>
        <dbReference type="EMBL" id="KAG0470368.1"/>
    </source>
</evidence>
<accession>A0A835QF94</accession>
<proteinExistence type="predicted"/>
<organism evidence="1 2">
    <name type="scientific">Vanilla planifolia</name>
    <name type="common">Vanilla</name>
    <dbReference type="NCBI Taxonomy" id="51239"/>
    <lineage>
        <taxon>Eukaryota</taxon>
        <taxon>Viridiplantae</taxon>
        <taxon>Streptophyta</taxon>
        <taxon>Embryophyta</taxon>
        <taxon>Tracheophyta</taxon>
        <taxon>Spermatophyta</taxon>
        <taxon>Magnoliopsida</taxon>
        <taxon>Liliopsida</taxon>
        <taxon>Asparagales</taxon>
        <taxon>Orchidaceae</taxon>
        <taxon>Vanilloideae</taxon>
        <taxon>Vanilleae</taxon>
        <taxon>Vanilla</taxon>
    </lineage>
</organism>
<dbReference type="EMBL" id="JADCNL010000008">
    <property type="protein sequence ID" value="KAG0470368.1"/>
    <property type="molecule type" value="Genomic_DNA"/>
</dbReference>
<comment type="caution">
    <text evidence="1">The sequence shown here is derived from an EMBL/GenBank/DDBJ whole genome shotgun (WGS) entry which is preliminary data.</text>
</comment>
<name>A0A835QF94_VANPL</name>
<dbReference type="Proteomes" id="UP000636800">
    <property type="component" value="Unassembled WGS sequence"/>
</dbReference>